<accession>A0A382DLA6</accession>
<dbReference type="AlphaFoldDB" id="A0A382DLA6"/>
<sequence>MATAVQGSFVGRTKAVETTQNAYGEVVQAVAASTTFEATGSNFSTAFIVNAGTGYTLTPV</sequence>
<gene>
    <name evidence="1" type="ORF">METZ01_LOCUS191345</name>
</gene>
<evidence type="ECO:0000313" key="1">
    <source>
        <dbReference type="EMBL" id="SVB38491.1"/>
    </source>
</evidence>
<name>A0A382DLA6_9ZZZZ</name>
<dbReference type="EMBL" id="UINC01039672">
    <property type="protein sequence ID" value="SVB38491.1"/>
    <property type="molecule type" value="Genomic_DNA"/>
</dbReference>
<organism evidence="1">
    <name type="scientific">marine metagenome</name>
    <dbReference type="NCBI Taxonomy" id="408172"/>
    <lineage>
        <taxon>unclassified sequences</taxon>
        <taxon>metagenomes</taxon>
        <taxon>ecological metagenomes</taxon>
    </lineage>
</organism>
<reference evidence="1" key="1">
    <citation type="submission" date="2018-05" db="EMBL/GenBank/DDBJ databases">
        <authorList>
            <person name="Lanie J.A."/>
            <person name="Ng W.-L."/>
            <person name="Kazmierczak K.M."/>
            <person name="Andrzejewski T.M."/>
            <person name="Davidsen T.M."/>
            <person name="Wayne K.J."/>
            <person name="Tettelin H."/>
            <person name="Glass J.I."/>
            <person name="Rusch D."/>
            <person name="Podicherti R."/>
            <person name="Tsui H.-C.T."/>
            <person name="Winkler M.E."/>
        </authorList>
    </citation>
    <scope>NUCLEOTIDE SEQUENCE</scope>
</reference>
<protein>
    <submittedName>
        <fullName evidence="1">Uncharacterized protein</fullName>
    </submittedName>
</protein>
<proteinExistence type="predicted"/>
<feature type="non-terminal residue" evidence="1">
    <location>
        <position position="60"/>
    </location>
</feature>